<feature type="domain" description="Activator of Hsp90 ATPase homologue 1/2-like C-terminal" evidence="2">
    <location>
        <begin position="87"/>
        <end position="200"/>
    </location>
</feature>
<dbReference type="RefSeq" id="WP_128633757.1">
    <property type="nucleotide sequence ID" value="NZ_RRCN01000001.1"/>
</dbReference>
<organism evidence="3 4">
    <name type="scientific">Paenibacillus oralis</name>
    <dbReference type="NCBI Taxonomy" id="2490856"/>
    <lineage>
        <taxon>Bacteria</taxon>
        <taxon>Bacillati</taxon>
        <taxon>Bacillota</taxon>
        <taxon>Bacilli</taxon>
        <taxon>Bacillales</taxon>
        <taxon>Paenibacillaceae</taxon>
        <taxon>Paenibacillus</taxon>
    </lineage>
</organism>
<gene>
    <name evidence="3" type="ORF">EHV15_25835</name>
</gene>
<comment type="similarity">
    <text evidence="1">Belongs to the AHA1 family.</text>
</comment>
<dbReference type="SUPFAM" id="SSF55961">
    <property type="entry name" value="Bet v1-like"/>
    <property type="match status" value="1"/>
</dbReference>
<dbReference type="OrthoDB" id="4549061at2"/>
<evidence type="ECO:0000259" key="2">
    <source>
        <dbReference type="Pfam" id="PF08327"/>
    </source>
</evidence>
<protein>
    <submittedName>
        <fullName evidence="3">SRPBCC domain-containing protein</fullName>
    </submittedName>
</protein>
<sequence length="203" mass="23326">MVSSIFKEEIRKATGRSWEDWVAALEGTVDPGWSHEQIKQAIHEQHHVSEDWSEWIATMYAPLMGRVPVGTTKDAGVQIGVRRTLAASKEQVWEFLTTSAGLPLWIGDVSSFKLEVGHEFTSKEGVSGKITVVKPYHKLRLTWKRPEWDQFSRLQLYVLSTNPGKTTVSIHQEMLEDVFIRDMMKRHWENVLAELKQQLEEAP</sequence>
<dbReference type="CDD" id="cd07814">
    <property type="entry name" value="SRPBCC_CalC_Aha1-like"/>
    <property type="match status" value="1"/>
</dbReference>
<evidence type="ECO:0000256" key="1">
    <source>
        <dbReference type="ARBA" id="ARBA00006817"/>
    </source>
</evidence>
<dbReference type="InterPro" id="IPR013538">
    <property type="entry name" value="ASHA1/2-like_C"/>
</dbReference>
<name>A0A3P3U6W3_9BACL</name>
<evidence type="ECO:0000313" key="3">
    <source>
        <dbReference type="EMBL" id="RRJ65960.1"/>
    </source>
</evidence>
<dbReference type="InterPro" id="IPR023393">
    <property type="entry name" value="START-like_dom_sf"/>
</dbReference>
<dbReference type="Gene3D" id="3.30.530.20">
    <property type="match status" value="1"/>
</dbReference>
<accession>A0A3P3U6W3</accession>
<dbReference type="EMBL" id="RRCN01000001">
    <property type="protein sequence ID" value="RRJ65960.1"/>
    <property type="molecule type" value="Genomic_DNA"/>
</dbReference>
<dbReference type="Proteomes" id="UP000267017">
    <property type="component" value="Unassembled WGS sequence"/>
</dbReference>
<keyword evidence="4" id="KW-1185">Reference proteome</keyword>
<dbReference type="Pfam" id="PF08327">
    <property type="entry name" value="AHSA1"/>
    <property type="match status" value="1"/>
</dbReference>
<evidence type="ECO:0000313" key="4">
    <source>
        <dbReference type="Proteomes" id="UP000267017"/>
    </source>
</evidence>
<dbReference type="AlphaFoldDB" id="A0A3P3U6W3"/>
<comment type="caution">
    <text evidence="3">The sequence shown here is derived from an EMBL/GenBank/DDBJ whole genome shotgun (WGS) entry which is preliminary data.</text>
</comment>
<proteinExistence type="inferred from homology"/>
<reference evidence="3 4" key="1">
    <citation type="submission" date="2018-11" db="EMBL/GenBank/DDBJ databases">
        <title>Genome sequencing of Paenibacillus sp. KCOM 3021 (= ChDC PVNT-B20).</title>
        <authorList>
            <person name="Kook J.-K."/>
            <person name="Park S.-N."/>
            <person name="Lim Y.K."/>
        </authorList>
    </citation>
    <scope>NUCLEOTIDE SEQUENCE [LARGE SCALE GENOMIC DNA]</scope>
    <source>
        <strain evidence="3 4">KCOM 3021</strain>
    </source>
</reference>